<evidence type="ECO:0000256" key="1">
    <source>
        <dbReference type="SAM" id="MobiDB-lite"/>
    </source>
</evidence>
<name>A0A099Z5D3_TINGU</name>
<dbReference type="Proteomes" id="UP000053641">
    <property type="component" value="Unassembled WGS sequence"/>
</dbReference>
<protein>
    <submittedName>
        <fullName evidence="2">Uncharacterized protein</fullName>
    </submittedName>
</protein>
<feature type="non-terminal residue" evidence="2">
    <location>
        <position position="92"/>
    </location>
</feature>
<feature type="non-terminal residue" evidence="2">
    <location>
        <position position="1"/>
    </location>
</feature>
<evidence type="ECO:0000313" key="3">
    <source>
        <dbReference type="Proteomes" id="UP000053641"/>
    </source>
</evidence>
<organism evidence="2 3">
    <name type="scientific">Tinamus guttatus</name>
    <name type="common">White-throated tinamou</name>
    <dbReference type="NCBI Taxonomy" id="94827"/>
    <lineage>
        <taxon>Eukaryota</taxon>
        <taxon>Metazoa</taxon>
        <taxon>Chordata</taxon>
        <taxon>Craniata</taxon>
        <taxon>Vertebrata</taxon>
        <taxon>Euteleostomi</taxon>
        <taxon>Archelosauria</taxon>
        <taxon>Archosauria</taxon>
        <taxon>Dinosauria</taxon>
        <taxon>Saurischia</taxon>
        <taxon>Theropoda</taxon>
        <taxon>Coelurosauria</taxon>
        <taxon>Aves</taxon>
        <taxon>Palaeognathae</taxon>
        <taxon>Tinamiformes</taxon>
        <taxon>Tinamidae</taxon>
        <taxon>Tinamus</taxon>
    </lineage>
</organism>
<sequence length="92" mass="10831">ETQNILTRGLEPGVYLEVTPSLTRMKEQEKERRFLTTQMDDCETIGNQKPTHPLEYSRQQIQTLQKEKVEHRKFKGRPRMSGESVKSEEIQV</sequence>
<evidence type="ECO:0000313" key="2">
    <source>
        <dbReference type="EMBL" id="KGL76902.1"/>
    </source>
</evidence>
<dbReference type="STRING" id="94827.A0A099Z5D3"/>
<feature type="region of interest" description="Disordered" evidence="1">
    <location>
        <begin position="69"/>
        <end position="92"/>
    </location>
</feature>
<proteinExistence type="predicted"/>
<reference evidence="2 3" key="1">
    <citation type="submission" date="2014-06" db="EMBL/GenBank/DDBJ databases">
        <title>Genome evolution of avian class.</title>
        <authorList>
            <person name="Zhang G."/>
            <person name="Li C."/>
        </authorList>
    </citation>
    <scope>NUCLEOTIDE SEQUENCE [LARGE SCALE GENOMIC DNA]</scope>
    <source>
        <strain evidence="2">BGI_N309</strain>
    </source>
</reference>
<keyword evidence="3" id="KW-1185">Reference proteome</keyword>
<dbReference type="EMBL" id="KL889595">
    <property type="protein sequence ID" value="KGL76902.1"/>
    <property type="molecule type" value="Genomic_DNA"/>
</dbReference>
<dbReference type="AlphaFoldDB" id="A0A099Z5D3"/>
<gene>
    <name evidence="2" type="ORF">N309_00352</name>
</gene>
<accession>A0A099Z5D3</accession>